<dbReference type="STRING" id="1093900.A0A507BML1"/>
<dbReference type="InParanoid" id="A0A507BML1"/>
<accession>A0A507BML1</accession>
<dbReference type="PROSITE" id="PS50053">
    <property type="entry name" value="UBIQUITIN_2"/>
    <property type="match status" value="1"/>
</dbReference>
<dbReference type="EMBL" id="SKBQ01000112">
    <property type="protein sequence ID" value="TPX18451.1"/>
    <property type="molecule type" value="Genomic_DNA"/>
</dbReference>
<dbReference type="Proteomes" id="UP000319257">
    <property type="component" value="Unassembled WGS sequence"/>
</dbReference>
<dbReference type="InterPro" id="IPR029071">
    <property type="entry name" value="Ubiquitin-like_domsf"/>
</dbReference>
<dbReference type="InterPro" id="IPR050158">
    <property type="entry name" value="Ubiquitin_ubiquitin-like"/>
</dbReference>
<comment type="caution">
    <text evidence="2">The sequence shown here is derived from an EMBL/GenBank/DDBJ whole genome shotgun (WGS) entry which is preliminary data.</text>
</comment>
<dbReference type="Pfam" id="PF00240">
    <property type="entry name" value="ubiquitin"/>
    <property type="match status" value="1"/>
</dbReference>
<reference evidence="2 3" key="1">
    <citation type="submission" date="2019-06" db="EMBL/GenBank/DDBJ databases">
        <title>Draft genome sequence of the filamentous fungus Phialemoniopsis curvata isolated from diesel fuel.</title>
        <authorList>
            <person name="Varaljay V.A."/>
            <person name="Lyon W.J."/>
            <person name="Crouch A.L."/>
            <person name="Drake C.E."/>
            <person name="Hollomon J.M."/>
            <person name="Nadeau L.J."/>
            <person name="Nunn H.S."/>
            <person name="Stevenson B.S."/>
            <person name="Bojanowski C.L."/>
            <person name="Crookes-Goodson W.J."/>
        </authorList>
    </citation>
    <scope>NUCLEOTIDE SEQUENCE [LARGE SCALE GENOMIC DNA]</scope>
    <source>
        <strain evidence="2 3">D216</strain>
    </source>
</reference>
<sequence>MLIKVRTLTGKEIELDIEHDYKVSQIKEKVEEKEGIPPVQQRLIYGGKQM</sequence>
<dbReference type="PANTHER" id="PTHR10666">
    <property type="entry name" value="UBIQUITIN"/>
    <property type="match status" value="1"/>
</dbReference>
<evidence type="ECO:0000313" key="2">
    <source>
        <dbReference type="EMBL" id="TPX18451.1"/>
    </source>
</evidence>
<proteinExistence type="predicted"/>
<feature type="domain" description="Ubiquitin-like" evidence="1">
    <location>
        <begin position="1"/>
        <end position="50"/>
    </location>
</feature>
<dbReference type="InterPro" id="IPR000626">
    <property type="entry name" value="Ubiquitin-like_dom"/>
</dbReference>
<dbReference type="SMART" id="SM00213">
    <property type="entry name" value="UBQ"/>
    <property type="match status" value="1"/>
</dbReference>
<keyword evidence="3" id="KW-1185">Reference proteome</keyword>
<evidence type="ECO:0000313" key="3">
    <source>
        <dbReference type="Proteomes" id="UP000319257"/>
    </source>
</evidence>
<evidence type="ECO:0000259" key="1">
    <source>
        <dbReference type="PROSITE" id="PS50053"/>
    </source>
</evidence>
<dbReference type="RefSeq" id="XP_031000162.1">
    <property type="nucleotide sequence ID" value="XM_031134387.1"/>
</dbReference>
<dbReference type="Gene3D" id="3.10.20.90">
    <property type="entry name" value="Phosphatidylinositol 3-kinase Catalytic Subunit, Chain A, domain 1"/>
    <property type="match status" value="1"/>
</dbReference>
<dbReference type="AlphaFoldDB" id="A0A507BML1"/>
<organism evidence="2 3">
    <name type="scientific">Thyridium curvatum</name>
    <dbReference type="NCBI Taxonomy" id="1093900"/>
    <lineage>
        <taxon>Eukaryota</taxon>
        <taxon>Fungi</taxon>
        <taxon>Dikarya</taxon>
        <taxon>Ascomycota</taxon>
        <taxon>Pezizomycotina</taxon>
        <taxon>Sordariomycetes</taxon>
        <taxon>Sordariomycetidae</taxon>
        <taxon>Thyridiales</taxon>
        <taxon>Thyridiaceae</taxon>
        <taxon>Thyridium</taxon>
    </lineage>
</organism>
<dbReference type="PRINTS" id="PR00348">
    <property type="entry name" value="UBIQUITIN"/>
</dbReference>
<dbReference type="SUPFAM" id="SSF54236">
    <property type="entry name" value="Ubiquitin-like"/>
    <property type="match status" value="1"/>
</dbReference>
<name>A0A507BML1_9PEZI</name>
<dbReference type="FunCoup" id="A0A507BML1">
    <property type="interactions" value="960"/>
</dbReference>
<dbReference type="InterPro" id="IPR019956">
    <property type="entry name" value="Ubiquitin_dom"/>
</dbReference>
<protein>
    <recommendedName>
        <fullName evidence="1">Ubiquitin-like domain-containing protein</fullName>
    </recommendedName>
</protein>
<dbReference type="GeneID" id="41979083"/>
<gene>
    <name evidence="2" type="ORF">E0L32_011636</name>
</gene>
<dbReference type="OrthoDB" id="428577at2759"/>